<evidence type="ECO:0000313" key="5">
    <source>
        <dbReference type="Proteomes" id="UP000472260"/>
    </source>
</evidence>
<dbReference type="InterPro" id="IPR050380">
    <property type="entry name" value="Immune_Resp_Modulators"/>
</dbReference>
<dbReference type="CDD" id="cd00098">
    <property type="entry name" value="IgC1"/>
    <property type="match status" value="1"/>
</dbReference>
<dbReference type="PROSITE" id="PS50835">
    <property type="entry name" value="IG_LIKE"/>
    <property type="match status" value="1"/>
</dbReference>
<evidence type="ECO:0000313" key="4">
    <source>
        <dbReference type="Ensembl" id="ENSSANP00000052396.1"/>
    </source>
</evidence>
<protein>
    <recommendedName>
        <fullName evidence="3">Ig-like domain-containing protein</fullName>
    </recommendedName>
</protein>
<evidence type="ECO:0000256" key="1">
    <source>
        <dbReference type="ARBA" id="ARBA00023319"/>
    </source>
</evidence>
<dbReference type="InterPro" id="IPR007110">
    <property type="entry name" value="Ig-like_dom"/>
</dbReference>
<dbReference type="PANTHER" id="PTHR23411">
    <property type="entry name" value="TAPASIN"/>
    <property type="match status" value="1"/>
</dbReference>
<dbReference type="AlphaFoldDB" id="A0A671P1N5"/>
<proteinExistence type="predicted"/>
<reference evidence="4" key="1">
    <citation type="submission" date="2025-08" db="UniProtKB">
        <authorList>
            <consortium name="Ensembl"/>
        </authorList>
    </citation>
    <scope>IDENTIFICATION</scope>
</reference>
<feature type="domain" description="Ig-like" evidence="3">
    <location>
        <begin position="29"/>
        <end position="103"/>
    </location>
</feature>
<dbReference type="InterPro" id="IPR013783">
    <property type="entry name" value="Ig-like_fold"/>
</dbReference>
<dbReference type="InterPro" id="IPR036179">
    <property type="entry name" value="Ig-like_dom_sf"/>
</dbReference>
<dbReference type="InterPro" id="IPR003006">
    <property type="entry name" value="Ig/MHC_CS"/>
</dbReference>
<dbReference type="Gene3D" id="2.60.40.10">
    <property type="entry name" value="Immunoglobulins"/>
    <property type="match status" value="1"/>
</dbReference>
<evidence type="ECO:0000256" key="2">
    <source>
        <dbReference type="SAM" id="SignalP"/>
    </source>
</evidence>
<feature type="chain" id="PRO_5025544739" description="Ig-like domain-containing protein" evidence="2">
    <location>
        <begin position="20"/>
        <end position="112"/>
    </location>
</feature>
<keyword evidence="2" id="KW-0732">Signal</keyword>
<dbReference type="Ensembl" id="ENSSANT00000055699.1">
    <property type="protein sequence ID" value="ENSSANP00000052396.1"/>
    <property type="gene ID" value="ENSSANG00000026216.1"/>
</dbReference>
<evidence type="ECO:0000259" key="3">
    <source>
        <dbReference type="PROSITE" id="PS50835"/>
    </source>
</evidence>
<organism evidence="4 5">
    <name type="scientific">Sinocyclocheilus anshuiensis</name>
    <dbReference type="NCBI Taxonomy" id="1608454"/>
    <lineage>
        <taxon>Eukaryota</taxon>
        <taxon>Metazoa</taxon>
        <taxon>Chordata</taxon>
        <taxon>Craniata</taxon>
        <taxon>Vertebrata</taxon>
        <taxon>Euteleostomi</taxon>
        <taxon>Actinopterygii</taxon>
        <taxon>Neopterygii</taxon>
        <taxon>Teleostei</taxon>
        <taxon>Ostariophysi</taxon>
        <taxon>Cypriniformes</taxon>
        <taxon>Cyprinidae</taxon>
        <taxon>Cyprininae</taxon>
        <taxon>Sinocyclocheilus</taxon>
    </lineage>
</organism>
<dbReference type="SUPFAM" id="SSF48726">
    <property type="entry name" value="Immunoglobulin"/>
    <property type="match status" value="1"/>
</dbReference>
<keyword evidence="5" id="KW-1185">Reference proteome</keyword>
<name>A0A671P1N5_9TELE</name>
<dbReference type="Proteomes" id="UP000472260">
    <property type="component" value="Unassembled WGS sequence"/>
</dbReference>
<feature type="signal peptide" evidence="2">
    <location>
        <begin position="1"/>
        <end position="19"/>
    </location>
</feature>
<dbReference type="Pfam" id="PF07654">
    <property type="entry name" value="C1-set"/>
    <property type="match status" value="1"/>
</dbReference>
<dbReference type="PROSITE" id="PS00290">
    <property type="entry name" value="IG_MHC"/>
    <property type="match status" value="1"/>
</dbReference>
<reference evidence="4" key="2">
    <citation type="submission" date="2025-09" db="UniProtKB">
        <authorList>
            <consortium name="Ensembl"/>
        </authorList>
    </citation>
    <scope>IDENTIFICATION</scope>
</reference>
<dbReference type="InterPro" id="IPR003597">
    <property type="entry name" value="Ig_C1-set"/>
</dbReference>
<keyword evidence="1" id="KW-0393">Immunoglobulin domain</keyword>
<accession>A0A671P1N5</accession>
<dbReference type="SMART" id="SM00407">
    <property type="entry name" value="IGc1"/>
    <property type="match status" value="1"/>
</dbReference>
<sequence>LHYCLIYFSLFFLASLIHSAPSANLLQGVSELVCLAFGFSPPAINITWWLGKTEVSAHRVTKPAKGPDGKFSIRSQLDLQPSDWAPGEVYTCRVTHVADTLLSKTTDWHNAH</sequence>